<dbReference type="Gene3D" id="1.10.10.10">
    <property type="entry name" value="Winged helix-like DNA-binding domain superfamily/Winged helix DNA-binding domain"/>
    <property type="match status" value="1"/>
</dbReference>
<feature type="domain" description="HTH rpiR-type" evidence="4">
    <location>
        <begin position="9"/>
        <end position="85"/>
    </location>
</feature>
<accession>A0ABS5GA41</accession>
<evidence type="ECO:0000259" key="4">
    <source>
        <dbReference type="PROSITE" id="PS51071"/>
    </source>
</evidence>
<evidence type="ECO:0000313" key="6">
    <source>
        <dbReference type="Proteomes" id="UP001314635"/>
    </source>
</evidence>
<dbReference type="PANTHER" id="PTHR30514">
    <property type="entry name" value="GLUCOKINASE"/>
    <property type="match status" value="1"/>
</dbReference>
<dbReference type="CDD" id="cd05013">
    <property type="entry name" value="SIS_RpiR"/>
    <property type="match status" value="1"/>
</dbReference>
<dbReference type="RefSeq" id="WP_012043324.1">
    <property type="nucleotide sequence ID" value="NZ_JABFDP010000037.1"/>
</dbReference>
<evidence type="ECO:0000256" key="3">
    <source>
        <dbReference type="ARBA" id="ARBA00023163"/>
    </source>
</evidence>
<dbReference type="InterPro" id="IPR000281">
    <property type="entry name" value="HTH_RpiR"/>
</dbReference>
<dbReference type="InterPro" id="IPR009057">
    <property type="entry name" value="Homeodomain-like_sf"/>
</dbReference>
<dbReference type="Pfam" id="PF01380">
    <property type="entry name" value="SIS"/>
    <property type="match status" value="1"/>
</dbReference>
<dbReference type="PROSITE" id="PS51071">
    <property type="entry name" value="HTH_RPIR"/>
    <property type="match status" value="1"/>
</dbReference>
<evidence type="ECO:0000256" key="2">
    <source>
        <dbReference type="ARBA" id="ARBA00023125"/>
    </source>
</evidence>
<gene>
    <name evidence="5" type="ORF">JQ619_20710</name>
</gene>
<reference evidence="6" key="1">
    <citation type="journal article" date="2021" name="ISME J.">
        <title>Evolutionary origin and ecological implication of a unique nif island in free-living Bradyrhizobium lineages.</title>
        <authorList>
            <person name="Tao J."/>
        </authorList>
    </citation>
    <scope>NUCLEOTIDE SEQUENCE [LARGE SCALE GENOMIC DNA]</scope>
    <source>
        <strain evidence="6">SZCCT0094</strain>
    </source>
</reference>
<dbReference type="InterPro" id="IPR001347">
    <property type="entry name" value="SIS_dom"/>
</dbReference>
<evidence type="ECO:0000313" key="5">
    <source>
        <dbReference type="EMBL" id="MBR1138193.1"/>
    </source>
</evidence>
<dbReference type="Pfam" id="PF01418">
    <property type="entry name" value="HTH_6"/>
    <property type="match status" value="1"/>
</dbReference>
<keyword evidence="1" id="KW-0805">Transcription regulation</keyword>
<comment type="caution">
    <text evidence="5">The sequence shown here is derived from an EMBL/GenBank/DDBJ whole genome shotgun (WGS) entry which is preliminary data.</text>
</comment>
<keyword evidence="2" id="KW-0238">DNA-binding</keyword>
<dbReference type="InterPro" id="IPR047640">
    <property type="entry name" value="RpiR-like"/>
</dbReference>
<evidence type="ECO:0000256" key="1">
    <source>
        <dbReference type="ARBA" id="ARBA00023015"/>
    </source>
</evidence>
<dbReference type="SUPFAM" id="SSF53697">
    <property type="entry name" value="SIS domain"/>
    <property type="match status" value="1"/>
</dbReference>
<dbReference type="Gene3D" id="3.40.50.10490">
    <property type="entry name" value="Glucose-6-phosphate isomerase like protein, domain 1"/>
    <property type="match status" value="1"/>
</dbReference>
<keyword evidence="3" id="KW-0804">Transcription</keyword>
<dbReference type="EMBL" id="JAFCLK010000019">
    <property type="protein sequence ID" value="MBR1138193.1"/>
    <property type="molecule type" value="Genomic_DNA"/>
</dbReference>
<dbReference type="InterPro" id="IPR046348">
    <property type="entry name" value="SIS_dom_sf"/>
</dbReference>
<sequence length="303" mass="32694">MSAPLPNEGTVAERIRVVRNHLAPAELAVAKVILENYPTGGLVPIVQLATAAEVSAPTVLRLVSKLGFDGYGAFHETLRAEIHQRIFSPVDAYPDSKRQPAAETPAARAQAAYVDCIRSTFSHLDVKELKAAVSALADVARPVVVMGGRISAILATQLATYLSMLRKDVTHIASDGTERISALVDLKPRTVVVLFDFRHYQQSTLDWGLEAAKRRAHLILVTDQFLSPLASHATTLLTSSTKGLEPFDSMAGGFVLTELLISEVARALGSPARKRLGEFLALQQADEQGSPGMTPIQKGLREK</sequence>
<dbReference type="PANTHER" id="PTHR30514:SF18">
    <property type="entry name" value="RPIR-FAMILY TRANSCRIPTIONAL REGULATOR"/>
    <property type="match status" value="1"/>
</dbReference>
<protein>
    <submittedName>
        <fullName evidence="5">MurR/RpiR family transcriptional regulator</fullName>
    </submittedName>
</protein>
<dbReference type="SUPFAM" id="SSF46689">
    <property type="entry name" value="Homeodomain-like"/>
    <property type="match status" value="1"/>
</dbReference>
<keyword evidence="6" id="KW-1185">Reference proteome</keyword>
<proteinExistence type="predicted"/>
<dbReference type="InterPro" id="IPR036388">
    <property type="entry name" value="WH-like_DNA-bd_sf"/>
</dbReference>
<dbReference type="InterPro" id="IPR035472">
    <property type="entry name" value="RpiR-like_SIS"/>
</dbReference>
<organism evidence="5 6">
    <name type="scientific">Bradyrhizobium denitrificans</name>
    <dbReference type="NCBI Taxonomy" id="2734912"/>
    <lineage>
        <taxon>Bacteria</taxon>
        <taxon>Pseudomonadati</taxon>
        <taxon>Pseudomonadota</taxon>
        <taxon>Alphaproteobacteria</taxon>
        <taxon>Hyphomicrobiales</taxon>
        <taxon>Nitrobacteraceae</taxon>
        <taxon>Bradyrhizobium</taxon>
    </lineage>
</organism>
<name>A0ABS5GA41_9BRAD</name>
<dbReference type="Proteomes" id="UP001314635">
    <property type="component" value="Unassembled WGS sequence"/>
</dbReference>